<dbReference type="CDD" id="cd22907">
    <property type="entry name" value="HFD_NFYB"/>
    <property type="match status" value="1"/>
</dbReference>
<dbReference type="AlphaFoldDB" id="A0A5C5G0J6"/>
<evidence type="ECO:0000313" key="8">
    <source>
        <dbReference type="Proteomes" id="UP000311382"/>
    </source>
</evidence>
<feature type="region of interest" description="Disordered" evidence="5">
    <location>
        <begin position="106"/>
        <end position="128"/>
    </location>
</feature>
<dbReference type="GO" id="GO:0046982">
    <property type="term" value="F:protein heterodimerization activity"/>
    <property type="evidence" value="ECO:0007669"/>
    <property type="project" value="InterPro"/>
</dbReference>
<evidence type="ECO:0000259" key="6">
    <source>
        <dbReference type="Pfam" id="PF00808"/>
    </source>
</evidence>
<gene>
    <name evidence="7" type="ORF">DMC30DRAFT_393805</name>
</gene>
<protein>
    <submittedName>
        <fullName evidence="7">Histone-fold-containing protein</fullName>
    </submittedName>
</protein>
<dbReference type="SUPFAM" id="SSF47113">
    <property type="entry name" value="Histone-fold"/>
    <property type="match status" value="1"/>
</dbReference>
<keyword evidence="4" id="KW-0804">Transcription</keyword>
<evidence type="ECO:0000256" key="1">
    <source>
        <dbReference type="ARBA" id="ARBA00009053"/>
    </source>
</evidence>
<evidence type="ECO:0000256" key="2">
    <source>
        <dbReference type="ARBA" id="ARBA00023015"/>
    </source>
</evidence>
<evidence type="ECO:0000256" key="4">
    <source>
        <dbReference type="ARBA" id="ARBA00023163"/>
    </source>
</evidence>
<comment type="similarity">
    <text evidence="1">Belongs to the NFYB/HAP3 subunit family.</text>
</comment>
<dbReference type="InterPro" id="IPR009072">
    <property type="entry name" value="Histone-fold"/>
</dbReference>
<organism evidence="7 8">
    <name type="scientific">Rhodotorula diobovata</name>
    <dbReference type="NCBI Taxonomy" id="5288"/>
    <lineage>
        <taxon>Eukaryota</taxon>
        <taxon>Fungi</taxon>
        <taxon>Dikarya</taxon>
        <taxon>Basidiomycota</taxon>
        <taxon>Pucciniomycotina</taxon>
        <taxon>Microbotryomycetes</taxon>
        <taxon>Sporidiobolales</taxon>
        <taxon>Sporidiobolaceae</taxon>
        <taxon>Rhodotorula</taxon>
    </lineage>
</organism>
<proteinExistence type="inferred from homology"/>
<name>A0A5C5G0J6_9BASI</name>
<dbReference type="InterPro" id="IPR003958">
    <property type="entry name" value="CBFA_NFYB_domain"/>
</dbReference>
<dbReference type="PANTHER" id="PTHR11064">
    <property type="entry name" value="CCAAT-BINDING TRANSCRIPTION FACTOR-RELATED"/>
    <property type="match status" value="1"/>
</dbReference>
<dbReference type="EMBL" id="SOZI01000035">
    <property type="protein sequence ID" value="TNY21864.1"/>
    <property type="molecule type" value="Genomic_DNA"/>
</dbReference>
<dbReference type="Proteomes" id="UP000311382">
    <property type="component" value="Unassembled WGS sequence"/>
</dbReference>
<keyword evidence="3" id="KW-0238">DNA-binding</keyword>
<dbReference type="Gene3D" id="1.10.20.10">
    <property type="entry name" value="Histone, subunit A"/>
    <property type="match status" value="1"/>
</dbReference>
<dbReference type="OrthoDB" id="386949at2759"/>
<feature type="compositionally biased region" description="Acidic residues" evidence="5">
    <location>
        <begin position="115"/>
        <end position="128"/>
    </location>
</feature>
<evidence type="ECO:0000256" key="3">
    <source>
        <dbReference type="ARBA" id="ARBA00023125"/>
    </source>
</evidence>
<accession>A0A5C5G0J6</accession>
<keyword evidence="8" id="KW-1185">Reference proteome</keyword>
<dbReference type="InterPro" id="IPR027113">
    <property type="entry name" value="Transc_fact_NFYB/HAP3"/>
</dbReference>
<comment type="caution">
    <text evidence="7">The sequence shown here is derived from an EMBL/GenBank/DDBJ whole genome shotgun (WGS) entry which is preliminary data.</text>
</comment>
<keyword evidence="2" id="KW-0805">Transcription regulation</keyword>
<evidence type="ECO:0000313" key="7">
    <source>
        <dbReference type="EMBL" id="TNY21864.1"/>
    </source>
</evidence>
<dbReference type="PRINTS" id="PR00615">
    <property type="entry name" value="CCAATSUBUNTA"/>
</dbReference>
<dbReference type="GO" id="GO:0001228">
    <property type="term" value="F:DNA-binding transcription activator activity, RNA polymerase II-specific"/>
    <property type="evidence" value="ECO:0007669"/>
    <property type="project" value="InterPro"/>
</dbReference>
<reference evidence="7 8" key="1">
    <citation type="submission" date="2019-03" db="EMBL/GenBank/DDBJ databases">
        <title>Rhodosporidium diobovatum UCD-FST 08-225 genome sequencing, assembly, and annotation.</title>
        <authorList>
            <person name="Fakankun I.U."/>
            <person name="Fristensky B."/>
            <person name="Levin D.B."/>
        </authorList>
    </citation>
    <scope>NUCLEOTIDE SEQUENCE [LARGE SCALE GENOMIC DNA]</scope>
    <source>
        <strain evidence="7 8">UCD-FST 08-225</strain>
    </source>
</reference>
<dbReference type="PANTHER" id="PTHR11064:SF9">
    <property type="entry name" value="NUCLEAR TRANSCRIPTION FACTOR Y SUBUNIT BETA"/>
    <property type="match status" value="1"/>
</dbReference>
<dbReference type="GO" id="GO:0000978">
    <property type="term" value="F:RNA polymerase II cis-regulatory region sequence-specific DNA binding"/>
    <property type="evidence" value="ECO:0007669"/>
    <property type="project" value="TreeGrafter"/>
</dbReference>
<sequence>MKKCLPDTTKVSKDAKECVQECTSEFISFITSEAAERCAVEKRKTINGEDILFAMSTLGFEMYAEVMKVYLAKYREHQRSTGKRAQKRAAKEAAARAATMAHMTGNGDYDVSAVYDEDDGESDGDSDG</sequence>
<dbReference type="STRING" id="5288.A0A5C5G0J6"/>
<dbReference type="GO" id="GO:0016602">
    <property type="term" value="C:CCAAT-binding factor complex"/>
    <property type="evidence" value="ECO:0007669"/>
    <property type="project" value="InterPro"/>
</dbReference>
<feature type="domain" description="Transcription factor CBF/NF-Y/archaeal histone" evidence="6">
    <location>
        <begin position="1"/>
        <end position="55"/>
    </location>
</feature>
<dbReference type="Pfam" id="PF00808">
    <property type="entry name" value="CBFD_NFYB_HMF"/>
    <property type="match status" value="1"/>
</dbReference>
<evidence type="ECO:0000256" key="5">
    <source>
        <dbReference type="SAM" id="MobiDB-lite"/>
    </source>
</evidence>